<organism evidence="2">
    <name type="scientific">uncultured Microcoleus sp</name>
    <dbReference type="NCBI Taxonomy" id="259945"/>
    <lineage>
        <taxon>Bacteria</taxon>
        <taxon>Bacillati</taxon>
        <taxon>Cyanobacteriota</taxon>
        <taxon>Cyanophyceae</taxon>
        <taxon>Oscillatoriophycideae</taxon>
        <taxon>Oscillatoriales</taxon>
        <taxon>Microcoleaceae</taxon>
        <taxon>Microcoleus</taxon>
        <taxon>environmental samples</taxon>
    </lineage>
</organism>
<dbReference type="PANTHER" id="PTHR30191:SF0">
    <property type="entry name" value="FORMATE ACETYLTRANSFERASE 1"/>
    <property type="match status" value="1"/>
</dbReference>
<dbReference type="GO" id="GO:0016829">
    <property type="term" value="F:lyase activity"/>
    <property type="evidence" value="ECO:0007669"/>
    <property type="project" value="UniProtKB-KW"/>
</dbReference>
<accession>A0A6J4NRS4</accession>
<keyword evidence="2" id="KW-0670">Pyruvate</keyword>
<keyword evidence="2" id="KW-0456">Lyase</keyword>
<dbReference type="InterPro" id="IPR004184">
    <property type="entry name" value="PFL_dom"/>
</dbReference>
<keyword evidence="2" id="KW-0808">Transferase</keyword>
<dbReference type="Pfam" id="PF02901">
    <property type="entry name" value="PFL-like"/>
    <property type="match status" value="1"/>
</dbReference>
<dbReference type="InterPro" id="IPR050244">
    <property type="entry name" value="Auton_GlycylRad_Cofactor"/>
</dbReference>
<gene>
    <name evidence="2" type="ORF">AVDCRST_MAG84-5815</name>
</gene>
<dbReference type="PROSITE" id="PS51554">
    <property type="entry name" value="PFL"/>
    <property type="match status" value="1"/>
</dbReference>
<dbReference type="GO" id="GO:0005829">
    <property type="term" value="C:cytosol"/>
    <property type="evidence" value="ECO:0007669"/>
    <property type="project" value="TreeGrafter"/>
</dbReference>
<protein>
    <submittedName>
        <fullName evidence="2">Pyruvate formate-lyase</fullName>
        <ecNumber evidence="2">2.3.1.54</ecNumber>
    </submittedName>
</protein>
<dbReference type="EMBL" id="CADCTZ010001398">
    <property type="protein sequence ID" value="CAA9395134.1"/>
    <property type="molecule type" value="Genomic_DNA"/>
</dbReference>
<dbReference type="PANTHER" id="PTHR30191">
    <property type="entry name" value="FORMATE ACETYLTRANSFERASE"/>
    <property type="match status" value="1"/>
</dbReference>
<evidence type="ECO:0000313" key="2">
    <source>
        <dbReference type="EMBL" id="CAA9395134.1"/>
    </source>
</evidence>
<feature type="domain" description="PFL" evidence="1">
    <location>
        <begin position="1"/>
        <end position="148"/>
    </location>
</feature>
<sequence length="148" mass="16761">MRPQYGDDYAIACCVSAMRIGKQMQFFGARVNLAKTLLYAINGGKDENSGDQIAPQFPPITTEYLDYDEVRARFQEMMAWLAKTYINTLNVIHYMHDKYCYERLEMALHDRDVYRTMACKIAGLSVVADSLSAIKHASGGSCQSPNER</sequence>
<keyword evidence="2" id="KW-0012">Acyltransferase</keyword>
<evidence type="ECO:0000259" key="1">
    <source>
        <dbReference type="PROSITE" id="PS51554"/>
    </source>
</evidence>
<proteinExistence type="predicted"/>
<dbReference type="EC" id="2.3.1.54" evidence="2"/>
<dbReference type="SUPFAM" id="SSF51998">
    <property type="entry name" value="PFL-like glycyl radical enzymes"/>
    <property type="match status" value="1"/>
</dbReference>
<reference evidence="2" key="1">
    <citation type="submission" date="2020-02" db="EMBL/GenBank/DDBJ databases">
        <authorList>
            <person name="Meier V. D."/>
        </authorList>
    </citation>
    <scope>NUCLEOTIDE SEQUENCE</scope>
    <source>
        <strain evidence="2">AVDCRST_MAG84</strain>
    </source>
</reference>
<dbReference type="GO" id="GO:0008861">
    <property type="term" value="F:formate C-acetyltransferase activity"/>
    <property type="evidence" value="ECO:0007669"/>
    <property type="project" value="UniProtKB-EC"/>
</dbReference>
<dbReference type="AlphaFoldDB" id="A0A6J4NRS4"/>
<name>A0A6J4NRS4_9CYAN</name>
<dbReference type="Gene3D" id="3.20.70.20">
    <property type="match status" value="1"/>
</dbReference>